<evidence type="ECO:0008006" key="3">
    <source>
        <dbReference type="Google" id="ProtNLM"/>
    </source>
</evidence>
<dbReference type="PANTHER" id="PTHR11439:SF457">
    <property type="entry name" value="GAG-PRE-INTEGRASE DOMAIN-CONTAINING PROTEIN"/>
    <property type="match status" value="1"/>
</dbReference>
<dbReference type="AlphaFoldDB" id="A0A3Q7EV46"/>
<sequence length="196" mass="22228">MKKNFHLLRYGEPEVTITSNKDTQVVYVEVENFAVDQVLEPNPTLEVYDNLPAVPSHVDSSIRKTSKSLTGAKIASTPTESNLRLISVEYDLETGYTGDVVLYDITSYQRLVGKILYATITRPDIRYAVQNLTQFMQSKKSHLEADTRVVRYLNGIVGEGVWLHSEPTNILTCWCDSYWAACPNTRRSIIGYVIKF</sequence>
<organism evidence="1">
    <name type="scientific">Solanum lycopersicum</name>
    <name type="common">Tomato</name>
    <name type="synonym">Lycopersicon esculentum</name>
    <dbReference type="NCBI Taxonomy" id="4081"/>
    <lineage>
        <taxon>Eukaryota</taxon>
        <taxon>Viridiplantae</taxon>
        <taxon>Streptophyta</taxon>
        <taxon>Embryophyta</taxon>
        <taxon>Tracheophyta</taxon>
        <taxon>Spermatophyta</taxon>
        <taxon>Magnoliopsida</taxon>
        <taxon>eudicotyledons</taxon>
        <taxon>Gunneridae</taxon>
        <taxon>Pentapetalae</taxon>
        <taxon>asterids</taxon>
        <taxon>lamiids</taxon>
        <taxon>Solanales</taxon>
        <taxon>Solanaceae</taxon>
        <taxon>Solanoideae</taxon>
        <taxon>Solaneae</taxon>
        <taxon>Solanum</taxon>
        <taxon>Solanum subgen. Lycopersicon</taxon>
    </lineage>
</organism>
<dbReference type="InParanoid" id="A0A3Q7EV46"/>
<dbReference type="Proteomes" id="UP000004994">
    <property type="component" value="Chromosome 2"/>
</dbReference>
<evidence type="ECO:0000313" key="2">
    <source>
        <dbReference type="Proteomes" id="UP000004994"/>
    </source>
</evidence>
<name>A0A3Q7EV46_SOLLC</name>
<protein>
    <recommendedName>
        <fullName evidence="3">Reverse transcriptase Ty1/copia-type domain-containing protein</fullName>
    </recommendedName>
</protein>
<dbReference type="PANTHER" id="PTHR11439">
    <property type="entry name" value="GAG-POL-RELATED RETROTRANSPOSON"/>
    <property type="match status" value="1"/>
</dbReference>
<accession>A0A3Q7EV46</accession>
<proteinExistence type="predicted"/>
<dbReference type="Gramene" id="Solyc02g005335.1.1">
    <property type="protein sequence ID" value="Solyc02g005335.1.1"/>
    <property type="gene ID" value="Solyc02g005335.1"/>
</dbReference>
<dbReference type="EnsemblPlants" id="Solyc02g005335.1.1">
    <property type="protein sequence ID" value="Solyc02g005335.1.1"/>
    <property type="gene ID" value="Solyc02g005335.1"/>
</dbReference>
<reference evidence="1" key="2">
    <citation type="submission" date="2019-01" db="UniProtKB">
        <authorList>
            <consortium name="EnsemblPlants"/>
        </authorList>
    </citation>
    <scope>IDENTIFICATION</scope>
    <source>
        <strain evidence="1">cv. Heinz 1706</strain>
    </source>
</reference>
<dbReference type="STRING" id="4081.A0A3Q7EV46"/>
<reference evidence="1" key="1">
    <citation type="journal article" date="2012" name="Nature">
        <title>The tomato genome sequence provides insights into fleshy fruit evolution.</title>
        <authorList>
            <consortium name="Tomato Genome Consortium"/>
        </authorList>
    </citation>
    <scope>NUCLEOTIDE SEQUENCE [LARGE SCALE GENOMIC DNA]</scope>
    <source>
        <strain evidence="1">cv. Heinz 1706</strain>
    </source>
</reference>
<keyword evidence="2" id="KW-1185">Reference proteome</keyword>
<evidence type="ECO:0000313" key="1">
    <source>
        <dbReference type="EnsemblPlants" id="Solyc02g005335.1.1"/>
    </source>
</evidence>